<keyword evidence="4" id="KW-1185">Reference proteome</keyword>
<evidence type="ECO:0000256" key="1">
    <source>
        <dbReference type="ARBA" id="ARBA00022679"/>
    </source>
</evidence>
<reference evidence="3 4" key="1">
    <citation type="submission" date="2020-07" db="EMBL/GenBank/DDBJ databases">
        <title>Alkalicella. sp. LB2 genome.</title>
        <authorList>
            <person name="Postec A."/>
            <person name="Quemeneur M."/>
        </authorList>
    </citation>
    <scope>NUCLEOTIDE SEQUENCE [LARGE SCALE GENOMIC DNA]</scope>
    <source>
        <strain evidence="3 4">LB2</strain>
    </source>
</reference>
<dbReference type="InterPro" id="IPR052899">
    <property type="entry name" value="Class-I_DAHP_synthase"/>
</dbReference>
<protein>
    <submittedName>
        <fullName evidence="3">3-deoxy-7-phosphoheptulonate synthase</fullName>
        <ecNumber evidence="3">2.5.1.54</ecNumber>
    </submittedName>
</protein>
<name>A0A7G9W4C7_ALKCA</name>
<dbReference type="PANTHER" id="PTHR43018">
    <property type="entry name" value="PHOSPHO-2-DEHYDRO-3-DEOXYHEPTONATE ALDOLASE"/>
    <property type="match status" value="1"/>
</dbReference>
<dbReference type="GO" id="GO:0003849">
    <property type="term" value="F:3-deoxy-7-phosphoheptulonate synthase activity"/>
    <property type="evidence" value="ECO:0007669"/>
    <property type="project" value="UniProtKB-EC"/>
</dbReference>
<dbReference type="Proteomes" id="UP000516160">
    <property type="component" value="Chromosome"/>
</dbReference>
<dbReference type="NCBIfam" id="NF006421">
    <property type="entry name" value="PRK08673.1"/>
    <property type="match status" value="1"/>
</dbReference>
<dbReference type="Gene3D" id="3.20.20.70">
    <property type="entry name" value="Aldolase class I"/>
    <property type="match status" value="1"/>
</dbReference>
<dbReference type="PANTHER" id="PTHR43018:SF2">
    <property type="entry name" value="PHOSPHO-2-DEHYDRO-3-DEOXYHEPTONATE ALDOLASE"/>
    <property type="match status" value="1"/>
</dbReference>
<dbReference type="InterPro" id="IPR013785">
    <property type="entry name" value="Aldolase_TIM"/>
</dbReference>
<dbReference type="RefSeq" id="WP_246451852.1">
    <property type="nucleotide sequence ID" value="NZ_CP058559.1"/>
</dbReference>
<dbReference type="AlphaFoldDB" id="A0A7G9W4C7"/>
<dbReference type="KEGG" id="acae:HYG86_01530"/>
<dbReference type="GO" id="GO:0009073">
    <property type="term" value="P:aromatic amino acid family biosynthetic process"/>
    <property type="evidence" value="ECO:0007669"/>
    <property type="project" value="InterPro"/>
</dbReference>
<proteinExistence type="predicted"/>
<sequence length="265" mass="29331">MKQYRLVSRENKGKNTIIQVNGVNIGEEKIIIAGPCAVESEQQMDTVASFLKDNKVNILRGGAYKPRTSPYAFQGLKEEGLIILNKIGKKYNMPIVSEAVSLASLELVANYCDMIQIGARNMTNYELLKALGNYKKPILLKRGMAATIEEFLTAAEYIITSGNENVVLCERGIRTFETYTRNTLDLTCVAIIKELSHLPIIADPSHGTGRWELVKPMAKASLACGADGIMIEVHPDPYKALSDGEQSLNFTSFKTLMEEINPLLK</sequence>
<dbReference type="NCBIfam" id="TIGR01361">
    <property type="entry name" value="DAHP_synth_Bsub"/>
    <property type="match status" value="1"/>
</dbReference>
<dbReference type="SUPFAM" id="SSF51569">
    <property type="entry name" value="Aldolase"/>
    <property type="match status" value="1"/>
</dbReference>
<gene>
    <name evidence="3" type="primary">aroF</name>
    <name evidence="3" type="ORF">HYG86_01530</name>
</gene>
<organism evidence="3 4">
    <name type="scientific">Alkalicella caledoniensis</name>
    <dbReference type="NCBI Taxonomy" id="2731377"/>
    <lineage>
        <taxon>Bacteria</taxon>
        <taxon>Bacillati</taxon>
        <taxon>Bacillota</taxon>
        <taxon>Clostridia</taxon>
        <taxon>Eubacteriales</taxon>
        <taxon>Proteinivoracaceae</taxon>
        <taxon>Alkalicella</taxon>
    </lineage>
</organism>
<keyword evidence="1 3" id="KW-0808">Transferase</keyword>
<dbReference type="NCBIfam" id="NF009239">
    <property type="entry name" value="PRK12595.1"/>
    <property type="match status" value="1"/>
</dbReference>
<dbReference type="InterPro" id="IPR006218">
    <property type="entry name" value="DAHP1/KDSA"/>
</dbReference>
<feature type="domain" description="DAHP synthetase I/KDSA" evidence="2">
    <location>
        <begin position="18"/>
        <end position="260"/>
    </location>
</feature>
<accession>A0A7G9W4C7</accession>
<dbReference type="InterPro" id="IPR006268">
    <property type="entry name" value="DAHP_syn_2"/>
</dbReference>
<dbReference type="GO" id="GO:0016832">
    <property type="term" value="F:aldehyde-lyase activity"/>
    <property type="evidence" value="ECO:0007669"/>
    <property type="project" value="InterPro"/>
</dbReference>
<dbReference type="Pfam" id="PF00793">
    <property type="entry name" value="DAHP_synth_1"/>
    <property type="match status" value="1"/>
</dbReference>
<evidence type="ECO:0000313" key="3">
    <source>
        <dbReference type="EMBL" id="QNO13539.1"/>
    </source>
</evidence>
<evidence type="ECO:0000259" key="2">
    <source>
        <dbReference type="Pfam" id="PF00793"/>
    </source>
</evidence>
<dbReference type="EC" id="2.5.1.54" evidence="3"/>
<evidence type="ECO:0000313" key="4">
    <source>
        <dbReference type="Proteomes" id="UP000516160"/>
    </source>
</evidence>
<dbReference type="EMBL" id="CP058559">
    <property type="protein sequence ID" value="QNO13539.1"/>
    <property type="molecule type" value="Genomic_DNA"/>
</dbReference>